<dbReference type="Proteomes" id="UP001162541">
    <property type="component" value="Chromosome 3"/>
</dbReference>
<name>A0AAF6B4E0_MARPO</name>
<accession>A0AAF6B4E0</accession>
<evidence type="ECO:0000313" key="2">
    <source>
        <dbReference type="Proteomes" id="UP001162541"/>
    </source>
</evidence>
<dbReference type="AlphaFoldDB" id="A0AAF6B4E0"/>
<evidence type="ECO:0000313" key="1">
    <source>
        <dbReference type="EMBL" id="BBN06874.1"/>
    </source>
</evidence>
<reference evidence="2" key="1">
    <citation type="journal article" date="2020" name="Curr. Biol.">
        <title>Chromatin organization in early land plants reveals an ancestral association between H3K27me3, transposons, and constitutive heterochromatin.</title>
        <authorList>
            <person name="Montgomery S.A."/>
            <person name="Tanizawa Y."/>
            <person name="Galik B."/>
            <person name="Wang N."/>
            <person name="Ito T."/>
            <person name="Mochizuki T."/>
            <person name="Akimcheva S."/>
            <person name="Bowman J.L."/>
            <person name="Cognat V."/>
            <person name="Marechal-Drouard L."/>
            <person name="Ekker H."/>
            <person name="Hong S.F."/>
            <person name="Kohchi T."/>
            <person name="Lin S.S."/>
            <person name="Liu L.D."/>
            <person name="Nakamura Y."/>
            <person name="Valeeva L.R."/>
            <person name="Shakirov E.V."/>
            <person name="Shippen D.E."/>
            <person name="Wei W.L."/>
            <person name="Yagura M."/>
            <person name="Yamaoka S."/>
            <person name="Yamato K.T."/>
            <person name="Liu C."/>
            <person name="Berger F."/>
        </authorList>
    </citation>
    <scope>NUCLEOTIDE SEQUENCE [LARGE SCALE GENOMIC DNA]</scope>
    <source>
        <strain evidence="2">Tak-1</strain>
    </source>
</reference>
<organism evidence="1 2">
    <name type="scientific">Marchantia polymorpha subsp. ruderalis</name>
    <dbReference type="NCBI Taxonomy" id="1480154"/>
    <lineage>
        <taxon>Eukaryota</taxon>
        <taxon>Viridiplantae</taxon>
        <taxon>Streptophyta</taxon>
        <taxon>Embryophyta</taxon>
        <taxon>Marchantiophyta</taxon>
        <taxon>Marchantiopsida</taxon>
        <taxon>Marchantiidae</taxon>
        <taxon>Marchantiales</taxon>
        <taxon>Marchantiaceae</taxon>
        <taxon>Marchantia</taxon>
    </lineage>
</organism>
<protein>
    <submittedName>
        <fullName evidence="1">Uncharacterized protein</fullName>
    </submittedName>
</protein>
<dbReference type="EMBL" id="AP019868">
    <property type="protein sequence ID" value="BBN06874.1"/>
    <property type="molecule type" value="Genomic_DNA"/>
</dbReference>
<proteinExistence type="predicted"/>
<sequence>MYRGSSDSPKRRDLENILAKLFQVSIAEHSGNRRRLLMTTTREIRSDYADMSNDKSCEKHDRRKFKGFCVQSIYAE</sequence>
<gene>
    <name evidence="1" type="ORF">Mp_3g24580</name>
</gene>